<comment type="caution">
    <text evidence="3">The sequence shown here is derived from an EMBL/GenBank/DDBJ whole genome shotgun (WGS) entry which is preliminary data.</text>
</comment>
<proteinExistence type="predicted"/>
<evidence type="ECO:0000259" key="2">
    <source>
        <dbReference type="Pfam" id="PF17667"/>
    </source>
</evidence>
<evidence type="ECO:0000313" key="3">
    <source>
        <dbReference type="EMBL" id="KNE90591.1"/>
    </source>
</evidence>
<dbReference type="InterPro" id="IPR008266">
    <property type="entry name" value="Tyr_kinase_AS"/>
</dbReference>
<dbReference type="PANTHER" id="PTHR38248:SF2">
    <property type="entry name" value="FUNK1 11"/>
    <property type="match status" value="1"/>
</dbReference>
<dbReference type="PROSITE" id="PS00109">
    <property type="entry name" value="PROTEIN_KINASE_TYR"/>
    <property type="match status" value="1"/>
</dbReference>
<accession>A0A0L0UUI1</accession>
<name>A0A0L0UUI1_9BASI</name>
<dbReference type="OrthoDB" id="2496652at2759"/>
<dbReference type="STRING" id="1165861.A0A0L0UUI1"/>
<dbReference type="Pfam" id="PF17667">
    <property type="entry name" value="Pkinase_fungal"/>
    <property type="match status" value="1"/>
</dbReference>
<feature type="region of interest" description="Disordered" evidence="1">
    <location>
        <begin position="111"/>
        <end position="131"/>
    </location>
</feature>
<evidence type="ECO:0000313" key="4">
    <source>
        <dbReference type="Proteomes" id="UP000054564"/>
    </source>
</evidence>
<dbReference type="Proteomes" id="UP000054564">
    <property type="component" value="Unassembled WGS sequence"/>
</dbReference>
<reference evidence="4" key="1">
    <citation type="submission" date="2014-03" db="EMBL/GenBank/DDBJ databases">
        <title>The Genome Sequence of Puccinia striiformis f. sp. tritici PST-78.</title>
        <authorList>
            <consortium name="The Broad Institute Genome Sequencing Platform"/>
            <person name="Cuomo C."/>
            <person name="Hulbert S."/>
            <person name="Chen X."/>
            <person name="Walker B."/>
            <person name="Young S.K."/>
            <person name="Zeng Q."/>
            <person name="Gargeya S."/>
            <person name="Fitzgerald M."/>
            <person name="Haas B."/>
            <person name="Abouelleil A."/>
            <person name="Alvarado L."/>
            <person name="Arachchi H.M."/>
            <person name="Berlin A.M."/>
            <person name="Chapman S.B."/>
            <person name="Goldberg J."/>
            <person name="Griggs A."/>
            <person name="Gujja S."/>
            <person name="Hansen M."/>
            <person name="Howarth C."/>
            <person name="Imamovic A."/>
            <person name="Larimer J."/>
            <person name="McCowan C."/>
            <person name="Montmayeur A."/>
            <person name="Murphy C."/>
            <person name="Neiman D."/>
            <person name="Pearson M."/>
            <person name="Priest M."/>
            <person name="Roberts A."/>
            <person name="Saif S."/>
            <person name="Shea T."/>
            <person name="Sisk P."/>
            <person name="Sykes S."/>
            <person name="Wortman J."/>
            <person name="Nusbaum C."/>
            <person name="Birren B."/>
        </authorList>
    </citation>
    <scope>NUCLEOTIDE SEQUENCE [LARGE SCALE GENOMIC DNA]</scope>
    <source>
        <strain evidence="4">race PST-78</strain>
    </source>
</reference>
<feature type="domain" description="Fungal-type protein kinase" evidence="2">
    <location>
        <begin position="251"/>
        <end position="617"/>
    </location>
</feature>
<dbReference type="EMBL" id="AJIL01000248">
    <property type="protein sequence ID" value="KNE90591.1"/>
    <property type="molecule type" value="Genomic_DNA"/>
</dbReference>
<protein>
    <recommendedName>
        <fullName evidence="2">Fungal-type protein kinase domain-containing protein</fullName>
    </recommendedName>
</protein>
<dbReference type="InterPro" id="IPR011009">
    <property type="entry name" value="Kinase-like_dom_sf"/>
</dbReference>
<dbReference type="GO" id="GO:0004672">
    <property type="term" value="F:protein kinase activity"/>
    <property type="evidence" value="ECO:0007669"/>
    <property type="project" value="InterPro"/>
</dbReference>
<keyword evidence="4" id="KW-1185">Reference proteome</keyword>
<organism evidence="3 4">
    <name type="scientific">Puccinia striiformis f. sp. tritici PST-78</name>
    <dbReference type="NCBI Taxonomy" id="1165861"/>
    <lineage>
        <taxon>Eukaryota</taxon>
        <taxon>Fungi</taxon>
        <taxon>Dikarya</taxon>
        <taxon>Basidiomycota</taxon>
        <taxon>Pucciniomycotina</taxon>
        <taxon>Pucciniomycetes</taxon>
        <taxon>Pucciniales</taxon>
        <taxon>Pucciniaceae</taxon>
        <taxon>Puccinia</taxon>
    </lineage>
</organism>
<sequence>MAQVVVQQEESLQGSLRKHLNSAGINTLEEFNRLDESEIAKQIKLLQEKFLTLDVVPELIKDAFTTMINLDSDAHFDHFQPLITLILANEVKSNQEICELISTECERPPTSSHYISTTVGTDTTRDTTTRSSELNDSIPLLKRKLNELMYQNVPGLVEHFINKVNIDPAFLLKPHESFINQKHEEIISDRSEAFMLKWITSLFTHYTIWLDQQSSKSRDYRAWWTDPAAHWQNVEAKRKLNGAIVSHHPRVDNHEIDILVPFALKKHKSNPSRAAIALSKHVWGVFSKQPTRSFVLGLTLCGTSIQLWQFDRSGAIGSELIDVKANKENLNKLFILILSLLTCSEQDLGFDPTFIDLDWQACVRNLESKKIQIITKHGTQELVIDRLNYRTAGICGRGTTCWEAHLPGDESQKFLIKDSWQPEHQRAEGDMLRDVTEKNVPHVARYYHHQDVHMAGRRVDIQSHVRGGINFETGQKIDYTDERVPMPAPKDFINRVHRRLVLKDVGQPIWTVDSPVRLLEALEDCIKGHQALFNAGILHRDISVNNLMIDNQTEDPDRKSFLIDLDMAVPYPMTNEEDSDARIGTKECMSIGLLMKTNSHTHLDDLESFFWVLIWTCVHWPVDQRGQYGLRSWNDLSPWSLGVSKYYYLRHTHELTEKFTPRYKESQPLLDCVVKLAEIMCNPPVGENELAAAHYRKVLDVLREAQGKPKLSPS</sequence>
<dbReference type="Gene3D" id="1.10.510.10">
    <property type="entry name" value="Transferase(Phosphotransferase) domain 1"/>
    <property type="match status" value="1"/>
</dbReference>
<dbReference type="InterPro" id="IPR040976">
    <property type="entry name" value="Pkinase_fungal"/>
</dbReference>
<gene>
    <name evidence="3" type="ORF">PSTG_15972</name>
</gene>
<dbReference type="AlphaFoldDB" id="A0A0L0UUI1"/>
<dbReference type="SUPFAM" id="SSF56112">
    <property type="entry name" value="Protein kinase-like (PK-like)"/>
    <property type="match status" value="1"/>
</dbReference>
<evidence type="ECO:0000256" key="1">
    <source>
        <dbReference type="SAM" id="MobiDB-lite"/>
    </source>
</evidence>
<dbReference type="PANTHER" id="PTHR38248">
    <property type="entry name" value="FUNK1 6"/>
    <property type="match status" value="1"/>
</dbReference>